<protein>
    <submittedName>
        <fullName evidence="2">MarR family winged helix-turn-helix transcriptional regulator</fullName>
    </submittedName>
</protein>
<sequence length="143" mass="15196">MSDDDLEELGSELVVLAARLVRAVRRDLDQPAGVRVLSLLDQHGPRGVSELAAADSCSQPTMSGTVTTLVDLGWVTKTQDPRDARVLRVGLTDAGRAHLAAVRRTHGRAVADRLAAHDRSPADVAAAVAVLRDVLDPPQEGPR</sequence>
<dbReference type="InterPro" id="IPR036388">
    <property type="entry name" value="WH-like_DNA-bd_sf"/>
</dbReference>
<dbReference type="PROSITE" id="PS50995">
    <property type="entry name" value="HTH_MARR_2"/>
    <property type="match status" value="1"/>
</dbReference>
<dbReference type="InterPro" id="IPR052526">
    <property type="entry name" value="HTH-type_Bedaq_tolerance"/>
</dbReference>
<dbReference type="SUPFAM" id="SSF46785">
    <property type="entry name" value="Winged helix' DNA-binding domain"/>
    <property type="match status" value="1"/>
</dbReference>
<dbReference type="RefSeq" id="WP_343915851.1">
    <property type="nucleotide sequence ID" value="NZ_BAAAJT010000002.1"/>
</dbReference>
<dbReference type="Gene3D" id="1.10.10.10">
    <property type="entry name" value="Winged helix-like DNA-binding domain superfamily/Winged helix DNA-binding domain"/>
    <property type="match status" value="1"/>
</dbReference>
<proteinExistence type="predicted"/>
<dbReference type="SMART" id="SM00347">
    <property type="entry name" value="HTH_MARR"/>
    <property type="match status" value="1"/>
</dbReference>
<keyword evidence="3" id="KW-1185">Reference proteome</keyword>
<name>A0ABW4TFI3_9ACTN</name>
<dbReference type="PANTHER" id="PTHR39515">
    <property type="entry name" value="CONSERVED PROTEIN"/>
    <property type="match status" value="1"/>
</dbReference>
<feature type="domain" description="HTH marR-type" evidence="1">
    <location>
        <begin position="6"/>
        <end position="136"/>
    </location>
</feature>
<evidence type="ECO:0000313" key="3">
    <source>
        <dbReference type="Proteomes" id="UP001597351"/>
    </source>
</evidence>
<comment type="caution">
    <text evidence="2">The sequence shown here is derived from an EMBL/GenBank/DDBJ whole genome shotgun (WGS) entry which is preliminary data.</text>
</comment>
<dbReference type="EMBL" id="JBHUGD010000001">
    <property type="protein sequence ID" value="MFD1945258.1"/>
    <property type="molecule type" value="Genomic_DNA"/>
</dbReference>
<evidence type="ECO:0000313" key="2">
    <source>
        <dbReference type="EMBL" id="MFD1945258.1"/>
    </source>
</evidence>
<dbReference type="Proteomes" id="UP001597351">
    <property type="component" value="Unassembled WGS sequence"/>
</dbReference>
<reference evidence="3" key="1">
    <citation type="journal article" date="2019" name="Int. J. Syst. Evol. Microbiol.">
        <title>The Global Catalogue of Microorganisms (GCM) 10K type strain sequencing project: providing services to taxonomists for standard genome sequencing and annotation.</title>
        <authorList>
            <consortium name="The Broad Institute Genomics Platform"/>
            <consortium name="The Broad Institute Genome Sequencing Center for Infectious Disease"/>
            <person name="Wu L."/>
            <person name="Ma J."/>
        </authorList>
    </citation>
    <scope>NUCLEOTIDE SEQUENCE [LARGE SCALE GENOMIC DNA]</scope>
    <source>
        <strain evidence="3">CGMCC 1.12477</strain>
    </source>
</reference>
<dbReference type="PANTHER" id="PTHR39515:SF2">
    <property type="entry name" value="HTH-TYPE TRANSCRIPTIONAL REGULATOR RV0880"/>
    <property type="match status" value="1"/>
</dbReference>
<evidence type="ECO:0000259" key="1">
    <source>
        <dbReference type="PROSITE" id="PS50995"/>
    </source>
</evidence>
<dbReference type="Pfam" id="PF01047">
    <property type="entry name" value="MarR"/>
    <property type="match status" value="1"/>
</dbReference>
<organism evidence="2 3">
    <name type="scientific">Nocardioides aestuarii</name>
    <dbReference type="NCBI Taxonomy" id="252231"/>
    <lineage>
        <taxon>Bacteria</taxon>
        <taxon>Bacillati</taxon>
        <taxon>Actinomycetota</taxon>
        <taxon>Actinomycetes</taxon>
        <taxon>Propionibacteriales</taxon>
        <taxon>Nocardioidaceae</taxon>
        <taxon>Nocardioides</taxon>
    </lineage>
</organism>
<dbReference type="InterPro" id="IPR036390">
    <property type="entry name" value="WH_DNA-bd_sf"/>
</dbReference>
<accession>A0ABW4TFI3</accession>
<gene>
    <name evidence="2" type="ORF">ACFSDE_00500</name>
</gene>
<dbReference type="InterPro" id="IPR000835">
    <property type="entry name" value="HTH_MarR-typ"/>
</dbReference>